<dbReference type="EMBL" id="JACRIW010000087">
    <property type="protein sequence ID" value="MBI5170256.1"/>
    <property type="molecule type" value="Genomic_DNA"/>
</dbReference>
<gene>
    <name evidence="19" type="ORF">HZA61_12270</name>
</gene>
<evidence type="ECO:0000256" key="14">
    <source>
        <dbReference type="ARBA" id="ARBA00048988"/>
    </source>
</evidence>
<keyword evidence="11" id="KW-0413">Isomerase</keyword>
<keyword evidence="9" id="KW-0238">DNA-binding</keyword>
<evidence type="ECO:0000256" key="5">
    <source>
        <dbReference type="ARBA" id="ARBA00022801"/>
    </source>
</evidence>
<evidence type="ECO:0000256" key="12">
    <source>
        <dbReference type="ARBA" id="ARBA00034617"/>
    </source>
</evidence>
<dbReference type="Gene3D" id="1.10.486.10">
    <property type="entry name" value="PCRA, domain 4"/>
    <property type="match status" value="1"/>
</dbReference>
<evidence type="ECO:0000256" key="3">
    <source>
        <dbReference type="ARBA" id="ARBA00022741"/>
    </source>
</evidence>
<comment type="similarity">
    <text evidence="1">Belongs to the helicase family. UvrD subfamily.</text>
</comment>
<accession>A0A933SF87</accession>
<evidence type="ECO:0000256" key="1">
    <source>
        <dbReference type="ARBA" id="ARBA00009922"/>
    </source>
</evidence>
<dbReference type="Gene3D" id="1.10.10.160">
    <property type="match status" value="1"/>
</dbReference>
<comment type="caution">
    <text evidence="19">The sequence shown here is derived from an EMBL/GenBank/DDBJ whole genome shotgun (WGS) entry which is preliminary data.</text>
</comment>
<dbReference type="InterPro" id="IPR000212">
    <property type="entry name" value="DNA_helicase_UvrD/REP"/>
</dbReference>
<dbReference type="PROSITE" id="PS51217">
    <property type="entry name" value="UVRD_HELICASE_CTER"/>
    <property type="match status" value="1"/>
</dbReference>
<evidence type="ECO:0000259" key="17">
    <source>
        <dbReference type="PROSITE" id="PS51198"/>
    </source>
</evidence>
<keyword evidence="2" id="KW-0540">Nuclease</keyword>
<dbReference type="GO" id="GO:0043138">
    <property type="term" value="F:3'-5' DNA helicase activity"/>
    <property type="evidence" value="ECO:0007669"/>
    <property type="project" value="UniProtKB-EC"/>
</dbReference>
<evidence type="ECO:0000256" key="10">
    <source>
        <dbReference type="ARBA" id="ARBA00023204"/>
    </source>
</evidence>
<evidence type="ECO:0000256" key="9">
    <source>
        <dbReference type="ARBA" id="ARBA00023125"/>
    </source>
</evidence>
<keyword evidence="3 15" id="KW-0547">Nucleotide-binding</keyword>
<feature type="domain" description="UvrD-like helicase C-terminal" evidence="18">
    <location>
        <begin position="318"/>
        <end position="613"/>
    </location>
</feature>
<keyword evidence="4" id="KW-0227">DNA damage</keyword>
<evidence type="ECO:0000256" key="2">
    <source>
        <dbReference type="ARBA" id="ARBA00022722"/>
    </source>
</evidence>
<evidence type="ECO:0000256" key="8">
    <source>
        <dbReference type="ARBA" id="ARBA00022840"/>
    </source>
</evidence>
<evidence type="ECO:0000256" key="11">
    <source>
        <dbReference type="ARBA" id="ARBA00023235"/>
    </source>
</evidence>
<dbReference type="InterPro" id="IPR038726">
    <property type="entry name" value="PDDEXK_AddAB-type"/>
</dbReference>
<reference evidence="19" key="1">
    <citation type="submission" date="2020-07" db="EMBL/GenBank/DDBJ databases">
        <title>Huge and variable diversity of episymbiotic CPR bacteria and DPANN archaea in groundwater ecosystems.</title>
        <authorList>
            <person name="He C.Y."/>
            <person name="Keren R."/>
            <person name="Whittaker M."/>
            <person name="Farag I.F."/>
            <person name="Doudna J."/>
            <person name="Cate J.H.D."/>
            <person name="Banfield J.F."/>
        </authorList>
    </citation>
    <scope>NUCLEOTIDE SEQUENCE</scope>
    <source>
        <strain evidence="19">NC_groundwater_1813_Pr3_B-0.1um_71_17</strain>
    </source>
</reference>
<comment type="catalytic activity">
    <reaction evidence="12">
        <text>Couples ATP hydrolysis with the unwinding of duplex DNA by translocating in the 3'-5' direction.</text>
        <dbReference type="EC" id="5.6.2.4"/>
    </reaction>
</comment>
<dbReference type="Gene3D" id="3.90.320.10">
    <property type="match status" value="1"/>
</dbReference>
<dbReference type="PROSITE" id="PS51198">
    <property type="entry name" value="UVRD_HELICASE_ATP_BIND"/>
    <property type="match status" value="1"/>
</dbReference>
<dbReference type="AlphaFoldDB" id="A0A933SF87"/>
<evidence type="ECO:0000256" key="13">
    <source>
        <dbReference type="ARBA" id="ARBA00034808"/>
    </source>
</evidence>
<dbReference type="InterPro" id="IPR014016">
    <property type="entry name" value="UvrD-like_ATP-bd"/>
</dbReference>
<evidence type="ECO:0000259" key="18">
    <source>
        <dbReference type="PROSITE" id="PS51217"/>
    </source>
</evidence>
<dbReference type="InterPro" id="IPR011604">
    <property type="entry name" value="PDDEXK-like_dom_sf"/>
</dbReference>
<proteinExistence type="inferred from homology"/>
<dbReference type="GO" id="GO:0003677">
    <property type="term" value="F:DNA binding"/>
    <property type="evidence" value="ECO:0007669"/>
    <property type="project" value="UniProtKB-KW"/>
</dbReference>
<evidence type="ECO:0000256" key="16">
    <source>
        <dbReference type="SAM" id="MobiDB-lite"/>
    </source>
</evidence>
<dbReference type="InterPro" id="IPR014017">
    <property type="entry name" value="DNA_helicase_UvrD-like_C"/>
</dbReference>
<evidence type="ECO:0000256" key="4">
    <source>
        <dbReference type="ARBA" id="ARBA00022763"/>
    </source>
</evidence>
<dbReference type="InterPro" id="IPR027417">
    <property type="entry name" value="P-loop_NTPase"/>
</dbReference>
<dbReference type="EC" id="5.6.2.4" evidence="13"/>
<organism evidence="19 20">
    <name type="scientific">Eiseniibacteriota bacterium</name>
    <dbReference type="NCBI Taxonomy" id="2212470"/>
    <lineage>
        <taxon>Bacteria</taxon>
        <taxon>Candidatus Eiseniibacteriota</taxon>
    </lineage>
</organism>
<sequence length="985" mass="108585">MSESPKGPSVSLESILEGLNPEQRDAVTHGEGPLLIVAGAGTGKTQAITRRIAHLIATKRARPEQILALTFTEKAAAEMTARVDVLVPYGFTGTTISTFHAFCDSLVREHAVELGLTAQLRVEQPAEILVFLRERLFELGLDRYLPLGAPDTHLQGLVKVFDRARDEDVTPEQYLAWAEALAAQAGDDEARQDRAAAELEKARAYGIYQKLLFAHGRVDFGSQISLALRLLRERAHVRREVQDRFRWLLVDEFQDTNHVQFELVKLLAGSRANLTVVGDDDQSIYRFRGAKVENLLGFRSAFPAARVVRLVRNYRSGQAILDLAHKAIRYNDPARLEAMDPVEYDKRLVAQRPEPGVIEHRAYASGADEVDGIVGEIAAAIASGERRAGDFALLARTHGHLEPFAIALRAKGVPFQRRSSRGLYSRPEVMLCLNLLRTLADPEDGSATFGLLGDPLFGLPPADVLQLTAAAARTKRPLLRVARTALAAGAGLPDGPSDEAIEGLARVIELWDRLADLATRRPTSEVLYAFVTESGLLGQLSQDESAESVERVQNLNKLFGIVQRVGPLLRSDRVPEFMVHLDLLIEAGDDPQAAVAELDEDSVQLLTAHNAKGLEFPVVYVVNLVEGRFPGRRHGDPMPFPPELAHGHVDPIADHEREERRLFYVAATRARDRLVLAHAQDYGGKMTFKMSKFVVEALDLPPAPKRSRTATPTEAIHRHAPAAETPAAAPRVPGPDEPLRLSHGQIDDFLTCPLKYRYAHVVQVPLGSDPRAMYGIAMHHAIRIYLQHRLKGLPISTADVIAAFDSAWSSEGFYSIEHEERRQAEGHAALTAFVERESATTRVPLAVEMDFQFKVGLDVVTGRWDRIDETPEGIVLVDYKTGDVDDADKAVDRAKASLKAEQLGLYVLAYRETRQVRPARAQLHFVGSGVVGDVAVTDEHFELALQRVREAAAGIRTGDFPAAPDQRKCGDCPYSRFCQHSVART</sequence>
<keyword evidence="8 15" id="KW-0067">ATP-binding</keyword>
<evidence type="ECO:0000256" key="15">
    <source>
        <dbReference type="PROSITE-ProRule" id="PRU00560"/>
    </source>
</evidence>
<protein>
    <recommendedName>
        <fullName evidence="13">DNA 3'-5' helicase</fullName>
        <ecNumber evidence="13">5.6.2.4</ecNumber>
    </recommendedName>
</protein>
<dbReference type="InterPro" id="IPR013986">
    <property type="entry name" value="DExx_box_DNA_helicase_dom_sf"/>
</dbReference>
<keyword evidence="10" id="KW-0234">DNA repair</keyword>
<name>A0A933SF87_UNCEI</name>
<dbReference type="Gene3D" id="3.40.50.300">
    <property type="entry name" value="P-loop containing nucleotide triphosphate hydrolases"/>
    <property type="match status" value="2"/>
</dbReference>
<evidence type="ECO:0000256" key="6">
    <source>
        <dbReference type="ARBA" id="ARBA00022806"/>
    </source>
</evidence>
<dbReference type="SUPFAM" id="SSF52540">
    <property type="entry name" value="P-loop containing nucleoside triphosphate hydrolases"/>
    <property type="match status" value="1"/>
</dbReference>
<evidence type="ECO:0000313" key="20">
    <source>
        <dbReference type="Proteomes" id="UP000696931"/>
    </source>
</evidence>
<evidence type="ECO:0000313" key="19">
    <source>
        <dbReference type="EMBL" id="MBI5170256.1"/>
    </source>
</evidence>
<keyword evidence="6 15" id="KW-0347">Helicase</keyword>
<keyword evidence="5 15" id="KW-0378">Hydrolase</keyword>
<comment type="catalytic activity">
    <reaction evidence="14">
        <text>ATP + H2O = ADP + phosphate + H(+)</text>
        <dbReference type="Rhea" id="RHEA:13065"/>
        <dbReference type="ChEBI" id="CHEBI:15377"/>
        <dbReference type="ChEBI" id="CHEBI:15378"/>
        <dbReference type="ChEBI" id="CHEBI:30616"/>
        <dbReference type="ChEBI" id="CHEBI:43474"/>
        <dbReference type="ChEBI" id="CHEBI:456216"/>
        <dbReference type="EC" id="5.6.2.4"/>
    </reaction>
</comment>
<dbReference type="PANTHER" id="PTHR11070">
    <property type="entry name" value="UVRD / RECB / PCRA DNA HELICASE FAMILY MEMBER"/>
    <property type="match status" value="1"/>
</dbReference>
<dbReference type="Pfam" id="PF12705">
    <property type="entry name" value="PDDEXK_1"/>
    <property type="match status" value="1"/>
</dbReference>
<feature type="region of interest" description="Disordered" evidence="16">
    <location>
        <begin position="704"/>
        <end position="736"/>
    </location>
</feature>
<dbReference type="Proteomes" id="UP000696931">
    <property type="component" value="Unassembled WGS sequence"/>
</dbReference>
<dbReference type="PANTHER" id="PTHR11070:SF2">
    <property type="entry name" value="ATP-DEPENDENT DNA HELICASE SRS2"/>
    <property type="match status" value="1"/>
</dbReference>
<dbReference type="Pfam" id="PF00580">
    <property type="entry name" value="UvrD-helicase"/>
    <property type="match status" value="1"/>
</dbReference>
<feature type="domain" description="UvrD-like helicase ATP-binding" evidence="17">
    <location>
        <begin position="17"/>
        <end position="317"/>
    </location>
</feature>
<keyword evidence="7" id="KW-0269">Exonuclease</keyword>
<dbReference type="CDD" id="cd17932">
    <property type="entry name" value="DEXQc_UvrD"/>
    <property type="match status" value="1"/>
</dbReference>
<evidence type="ECO:0000256" key="7">
    <source>
        <dbReference type="ARBA" id="ARBA00022839"/>
    </source>
</evidence>
<feature type="binding site" evidence="15">
    <location>
        <begin position="38"/>
        <end position="45"/>
    </location>
    <ligand>
        <name>ATP</name>
        <dbReference type="ChEBI" id="CHEBI:30616"/>
    </ligand>
</feature>
<dbReference type="GO" id="GO:0000725">
    <property type="term" value="P:recombinational repair"/>
    <property type="evidence" value="ECO:0007669"/>
    <property type="project" value="TreeGrafter"/>
</dbReference>
<dbReference type="Pfam" id="PF13361">
    <property type="entry name" value="UvrD_C"/>
    <property type="match status" value="2"/>
</dbReference>
<dbReference type="GO" id="GO:0005524">
    <property type="term" value="F:ATP binding"/>
    <property type="evidence" value="ECO:0007669"/>
    <property type="project" value="UniProtKB-UniRule"/>
</dbReference>
<dbReference type="GO" id="GO:0004527">
    <property type="term" value="F:exonuclease activity"/>
    <property type="evidence" value="ECO:0007669"/>
    <property type="project" value="UniProtKB-KW"/>
</dbReference>